<evidence type="ECO:0000313" key="6">
    <source>
        <dbReference type="Proteomes" id="UP000323917"/>
    </source>
</evidence>
<feature type="region of interest" description="Disordered" evidence="3">
    <location>
        <begin position="1"/>
        <end position="23"/>
    </location>
</feature>
<dbReference type="InterPro" id="IPR049397">
    <property type="entry name" value="EthR_C"/>
</dbReference>
<evidence type="ECO:0000256" key="1">
    <source>
        <dbReference type="ARBA" id="ARBA00023125"/>
    </source>
</evidence>
<dbReference type="GO" id="GO:0003677">
    <property type="term" value="F:DNA binding"/>
    <property type="evidence" value="ECO:0007669"/>
    <property type="project" value="UniProtKB-UniRule"/>
</dbReference>
<sequence length="235" mass="26960">MSEKKQSQIRRRNDPRNRPALRKSERTRQAMLDAALKFLWTHPFRDLTVAELTSLAGTSRSAFYQYFEDLHGLMEALLRTIEEDIFGIAAPWLQGEGSPILLLEETMEGLVRVCYQQGPILRAVSDAAPMDERLEKAWSNFLKDFDDAVTHRIEQHQKAGLIKPFDARPVAIALNRMDAYLLIHHFGRRPRGNRDSVREAILQIWVSTLYGDRALSGSVSKRRIKRAKTSRSKTS</sequence>
<dbReference type="InterPro" id="IPR001647">
    <property type="entry name" value="HTH_TetR"/>
</dbReference>
<name>A0A5B9QK91_9BACT</name>
<dbReference type="InterPro" id="IPR050624">
    <property type="entry name" value="HTH-type_Tx_Regulator"/>
</dbReference>
<reference evidence="5 6" key="1">
    <citation type="submission" date="2019-08" db="EMBL/GenBank/DDBJ databases">
        <title>Deep-cultivation of Planctomycetes and their phenomic and genomic characterization uncovers novel biology.</title>
        <authorList>
            <person name="Wiegand S."/>
            <person name="Jogler M."/>
            <person name="Boedeker C."/>
            <person name="Pinto D."/>
            <person name="Vollmers J."/>
            <person name="Rivas-Marin E."/>
            <person name="Kohn T."/>
            <person name="Peeters S.H."/>
            <person name="Heuer A."/>
            <person name="Rast P."/>
            <person name="Oberbeckmann S."/>
            <person name="Bunk B."/>
            <person name="Jeske O."/>
            <person name="Meyerdierks A."/>
            <person name="Storesund J.E."/>
            <person name="Kallscheuer N."/>
            <person name="Luecker S."/>
            <person name="Lage O.M."/>
            <person name="Pohl T."/>
            <person name="Merkel B.J."/>
            <person name="Hornburger P."/>
            <person name="Mueller R.-W."/>
            <person name="Bruemmer F."/>
            <person name="Labrenz M."/>
            <person name="Spormann A.M."/>
            <person name="Op den Camp H."/>
            <person name="Overmann J."/>
            <person name="Amann R."/>
            <person name="Jetten M.S.M."/>
            <person name="Mascher T."/>
            <person name="Medema M.H."/>
            <person name="Devos D.P."/>
            <person name="Kaster A.-K."/>
            <person name="Ovreas L."/>
            <person name="Rohde M."/>
            <person name="Galperin M.Y."/>
            <person name="Jogler C."/>
        </authorList>
    </citation>
    <scope>NUCLEOTIDE SEQUENCE [LARGE SCALE GENOMIC DNA]</scope>
    <source>
        <strain evidence="5 6">Pr1d</strain>
    </source>
</reference>
<evidence type="ECO:0000256" key="2">
    <source>
        <dbReference type="PROSITE-ProRule" id="PRU00335"/>
    </source>
</evidence>
<dbReference type="EMBL" id="CP042913">
    <property type="protein sequence ID" value="QEG34523.1"/>
    <property type="molecule type" value="Genomic_DNA"/>
</dbReference>
<dbReference type="SUPFAM" id="SSF48498">
    <property type="entry name" value="Tetracyclin repressor-like, C-terminal domain"/>
    <property type="match status" value="1"/>
</dbReference>
<evidence type="ECO:0000256" key="3">
    <source>
        <dbReference type="SAM" id="MobiDB-lite"/>
    </source>
</evidence>
<feature type="domain" description="HTH tetR-type" evidence="4">
    <location>
        <begin position="25"/>
        <end position="85"/>
    </location>
</feature>
<dbReference type="KEGG" id="bgok:Pr1d_18030"/>
<feature type="DNA-binding region" description="H-T-H motif" evidence="2">
    <location>
        <begin position="48"/>
        <end position="67"/>
    </location>
</feature>
<dbReference type="Gene3D" id="1.10.357.10">
    <property type="entry name" value="Tetracycline Repressor, domain 2"/>
    <property type="match status" value="1"/>
</dbReference>
<dbReference type="SUPFAM" id="SSF46689">
    <property type="entry name" value="Homeodomain-like"/>
    <property type="match status" value="1"/>
</dbReference>
<proteinExistence type="predicted"/>
<evidence type="ECO:0000313" key="5">
    <source>
        <dbReference type="EMBL" id="QEG34523.1"/>
    </source>
</evidence>
<organism evidence="5 6">
    <name type="scientific">Bythopirellula goksoeyrii</name>
    <dbReference type="NCBI Taxonomy" id="1400387"/>
    <lineage>
        <taxon>Bacteria</taxon>
        <taxon>Pseudomonadati</taxon>
        <taxon>Planctomycetota</taxon>
        <taxon>Planctomycetia</taxon>
        <taxon>Pirellulales</taxon>
        <taxon>Lacipirellulaceae</taxon>
        <taxon>Bythopirellula</taxon>
    </lineage>
</organism>
<dbReference type="AlphaFoldDB" id="A0A5B9QK91"/>
<dbReference type="Gene3D" id="1.10.10.60">
    <property type="entry name" value="Homeodomain-like"/>
    <property type="match status" value="1"/>
</dbReference>
<keyword evidence="6" id="KW-1185">Reference proteome</keyword>
<dbReference type="InterPro" id="IPR036271">
    <property type="entry name" value="Tet_transcr_reg_TetR-rel_C_sf"/>
</dbReference>
<dbReference type="PANTHER" id="PTHR43479">
    <property type="entry name" value="ACREF/ENVCD OPERON REPRESSOR-RELATED"/>
    <property type="match status" value="1"/>
</dbReference>
<dbReference type="InterPro" id="IPR009057">
    <property type="entry name" value="Homeodomain-like_sf"/>
</dbReference>
<dbReference type="RefSeq" id="WP_148073165.1">
    <property type="nucleotide sequence ID" value="NZ_CP042913.1"/>
</dbReference>
<accession>A0A5B9QK91</accession>
<dbReference type="Pfam" id="PF00440">
    <property type="entry name" value="TetR_N"/>
    <property type="match status" value="1"/>
</dbReference>
<dbReference type="OrthoDB" id="252501at2"/>
<protein>
    <submittedName>
        <fullName evidence="5">HTH-type transcriptional regulator EthR</fullName>
    </submittedName>
</protein>
<dbReference type="Proteomes" id="UP000323917">
    <property type="component" value="Chromosome"/>
</dbReference>
<evidence type="ECO:0000259" key="4">
    <source>
        <dbReference type="PROSITE" id="PS50977"/>
    </source>
</evidence>
<dbReference type="PANTHER" id="PTHR43479:SF7">
    <property type="entry name" value="TETR-FAMILY TRANSCRIPTIONAL REGULATOR"/>
    <property type="match status" value="1"/>
</dbReference>
<gene>
    <name evidence="5" type="primary">ethR_2</name>
    <name evidence="5" type="ORF">Pr1d_18030</name>
</gene>
<dbReference type="Pfam" id="PF21313">
    <property type="entry name" value="EthR_C"/>
    <property type="match status" value="1"/>
</dbReference>
<keyword evidence="1 2" id="KW-0238">DNA-binding</keyword>
<dbReference type="PROSITE" id="PS50977">
    <property type="entry name" value="HTH_TETR_2"/>
    <property type="match status" value="1"/>
</dbReference>